<dbReference type="AlphaFoldDB" id="G9YW55"/>
<feature type="region of interest" description="Disordered" evidence="1">
    <location>
        <begin position="1"/>
        <end position="42"/>
    </location>
</feature>
<sequence>MRRRGRRGAVSGYGRLLQSQVKRSVERPGAGAQRAAQTKKQLRRSVRIYREVKDKAGRNGLPCPFYTV</sequence>
<dbReference type="EMBL" id="AGCK01000309">
    <property type="protein sequence ID" value="EHM39383.1"/>
    <property type="molecule type" value="Genomic_DNA"/>
</dbReference>
<comment type="caution">
    <text evidence="2">The sequence shown here is derived from an EMBL/GenBank/DDBJ whole genome shotgun (WGS) entry which is preliminary data.</text>
</comment>
<dbReference type="Proteomes" id="UP000004459">
    <property type="component" value="Unassembled WGS sequence"/>
</dbReference>
<accession>G9YW55</accession>
<organism evidence="2 3">
    <name type="scientific">Flavonifractor plautii ATCC 29863</name>
    <dbReference type="NCBI Taxonomy" id="411475"/>
    <lineage>
        <taxon>Bacteria</taxon>
        <taxon>Bacillati</taxon>
        <taxon>Bacillota</taxon>
        <taxon>Clostridia</taxon>
        <taxon>Eubacteriales</taxon>
        <taxon>Oscillospiraceae</taxon>
        <taxon>Flavonifractor</taxon>
    </lineage>
</organism>
<evidence type="ECO:0000313" key="2">
    <source>
        <dbReference type="EMBL" id="EHM39383.1"/>
    </source>
</evidence>
<name>G9YW55_FLAPL</name>
<dbReference type="HOGENOM" id="CLU_2787778_0_0_9"/>
<reference evidence="2 3" key="1">
    <citation type="submission" date="2011-08" db="EMBL/GenBank/DDBJ databases">
        <authorList>
            <person name="Weinstock G."/>
            <person name="Sodergren E."/>
            <person name="Clifton S."/>
            <person name="Fulton L."/>
            <person name="Fulton B."/>
            <person name="Courtney L."/>
            <person name="Fronick C."/>
            <person name="Harrison M."/>
            <person name="Strong C."/>
            <person name="Farmer C."/>
            <person name="Delahaunty K."/>
            <person name="Markovic C."/>
            <person name="Hall O."/>
            <person name="Minx P."/>
            <person name="Tomlinson C."/>
            <person name="Mitreva M."/>
            <person name="Hou S."/>
            <person name="Chen J."/>
            <person name="Wollam A."/>
            <person name="Pepin K.H."/>
            <person name="Johnson M."/>
            <person name="Bhonagiri V."/>
            <person name="Zhang X."/>
            <person name="Suruliraj S."/>
            <person name="Warren W."/>
            <person name="Chinwalla A."/>
            <person name="Mardis E.R."/>
            <person name="Wilson R.K."/>
        </authorList>
    </citation>
    <scope>NUCLEOTIDE SEQUENCE [LARGE SCALE GENOMIC DNA]</scope>
    <source>
        <strain evidence="2 3">ATCC 29863</strain>
    </source>
</reference>
<evidence type="ECO:0000256" key="1">
    <source>
        <dbReference type="SAM" id="MobiDB-lite"/>
    </source>
</evidence>
<evidence type="ECO:0000313" key="3">
    <source>
        <dbReference type="Proteomes" id="UP000004459"/>
    </source>
</evidence>
<proteinExistence type="predicted"/>
<protein>
    <submittedName>
        <fullName evidence="2">Uncharacterized protein</fullName>
    </submittedName>
</protein>
<gene>
    <name evidence="2" type="ORF">HMPREF0372_03771</name>
</gene>